<dbReference type="Pfam" id="PF00903">
    <property type="entry name" value="Glyoxalase"/>
    <property type="match status" value="1"/>
</dbReference>
<dbReference type="Gene3D" id="3.10.180.10">
    <property type="entry name" value="2,3-Dihydroxybiphenyl 1,2-Dioxygenase, domain 1"/>
    <property type="match status" value="2"/>
</dbReference>
<evidence type="ECO:0000313" key="6">
    <source>
        <dbReference type="WBParaSite" id="TMUE_3000011245.1"/>
    </source>
</evidence>
<reference evidence="4" key="2">
    <citation type="submission" date="2014-03" db="EMBL/GenBank/DDBJ databases">
        <title>The whipworm genome and dual-species transcriptomics of an intimate host-pathogen interaction.</title>
        <authorList>
            <person name="Foth B.J."/>
            <person name="Tsai I.J."/>
            <person name="Reid A.J."/>
            <person name="Bancroft A.J."/>
            <person name="Nichol S."/>
            <person name="Tracey A."/>
            <person name="Holroyd N."/>
            <person name="Cotton J.A."/>
            <person name="Stanley E.J."/>
            <person name="Zarowiecki M."/>
            <person name="Liu J.Z."/>
            <person name="Huckvale T."/>
            <person name="Cooper P.J."/>
            <person name="Grencis R.K."/>
            <person name="Berriman M."/>
        </authorList>
    </citation>
    <scope>NUCLEOTIDE SEQUENCE [LARGE SCALE GENOMIC DNA]</scope>
    <source>
        <strain evidence="4">Edinburgh</strain>
    </source>
</reference>
<feature type="domain" description="VOC" evidence="3">
    <location>
        <begin position="146"/>
        <end position="266"/>
    </location>
</feature>
<comment type="similarity">
    <text evidence="1">Belongs to the glyoxalase I family.</text>
</comment>
<evidence type="ECO:0000313" key="4">
    <source>
        <dbReference type="Proteomes" id="UP000046395"/>
    </source>
</evidence>
<dbReference type="InterPro" id="IPR004360">
    <property type="entry name" value="Glyas_Fos-R_dOase_dom"/>
</dbReference>
<dbReference type="CDD" id="cd16357">
    <property type="entry name" value="GLOD4_C"/>
    <property type="match status" value="1"/>
</dbReference>
<dbReference type="AlphaFoldDB" id="A0A5S6QVH3"/>
<dbReference type="WBParaSite" id="TMUE_3000011154.1">
    <property type="protein sequence ID" value="TMUE_3000011154.1"/>
    <property type="gene ID" value="WBGene00286482"/>
</dbReference>
<dbReference type="PANTHER" id="PTHR46466">
    <property type="entry name" value="GLYOXALASE DOMAIN-CONTAINING PROTEIN 4"/>
    <property type="match status" value="1"/>
</dbReference>
<evidence type="ECO:0000259" key="3">
    <source>
        <dbReference type="PROSITE" id="PS51819"/>
    </source>
</evidence>
<dbReference type="Pfam" id="PF21701">
    <property type="entry name" value="GLOD4_C"/>
    <property type="match status" value="1"/>
</dbReference>
<dbReference type="Proteomes" id="UP000046395">
    <property type="component" value="Unassembled WGS sequence"/>
</dbReference>
<dbReference type="InterPro" id="IPR029068">
    <property type="entry name" value="Glyas_Bleomycin-R_OHBP_Dase"/>
</dbReference>
<keyword evidence="4" id="KW-1185">Reference proteome</keyword>
<reference evidence="5 6" key="3">
    <citation type="submission" date="2019-12" db="UniProtKB">
        <authorList>
            <consortium name="WormBaseParasite"/>
        </authorList>
    </citation>
    <scope>IDENTIFICATION</scope>
</reference>
<dbReference type="InterPro" id="IPR043193">
    <property type="entry name" value="GLOD4"/>
</dbReference>
<evidence type="ECO:0000256" key="2">
    <source>
        <dbReference type="ARBA" id="ARBA00022737"/>
    </source>
</evidence>
<name>A0A5S6QVH3_TRIMR</name>
<sequence>MYSQTFRFESPKATMMRRSLHYVIRVGNLMDSLCFYVGTLGMRVLRHEEFSQGCKATCNGPFGGKWSKTMVGYGPEDDHFVLEVVYNYGISSYNLGNFHGGFGIESREAFAKVRAAGAQPDASGVATVLDPNGYTFLISNAEAKDPFRKVILKVQNLNASRRYYEEILRLKSTSLTNDSVCLSFSDDQSSLQLVDLGSEKFDAGDGCGRTAFACPTEELAAIESAVKQGGYKILTNLTDLDTPGKATVSVVILADPDGHEICWVGDENYRALSKWEPETELVWKKKVDEAMALS</sequence>
<dbReference type="WBParaSite" id="TMUE_3000011245.1">
    <property type="protein sequence ID" value="TMUE_3000011245.1"/>
    <property type="gene ID" value="WBGene00301239"/>
</dbReference>
<protein>
    <submittedName>
        <fullName evidence="5 6">VOC domain-containing protein</fullName>
    </submittedName>
</protein>
<proteinExistence type="inferred from homology"/>
<dbReference type="SUPFAM" id="SSF54593">
    <property type="entry name" value="Glyoxalase/Bleomycin resistance protein/Dihydroxybiphenyl dioxygenase"/>
    <property type="match status" value="2"/>
</dbReference>
<dbReference type="InterPro" id="IPR043194">
    <property type="entry name" value="GLOD4_C"/>
</dbReference>
<dbReference type="STRING" id="70415.A0A5S6QVH3"/>
<dbReference type="InterPro" id="IPR037523">
    <property type="entry name" value="VOC_core"/>
</dbReference>
<organism evidence="4 6">
    <name type="scientific">Trichuris muris</name>
    <name type="common">Mouse whipworm</name>
    <dbReference type="NCBI Taxonomy" id="70415"/>
    <lineage>
        <taxon>Eukaryota</taxon>
        <taxon>Metazoa</taxon>
        <taxon>Ecdysozoa</taxon>
        <taxon>Nematoda</taxon>
        <taxon>Enoplea</taxon>
        <taxon>Dorylaimia</taxon>
        <taxon>Trichinellida</taxon>
        <taxon>Trichuridae</taxon>
        <taxon>Trichuris</taxon>
    </lineage>
</organism>
<dbReference type="PROSITE" id="PS51819">
    <property type="entry name" value="VOC"/>
    <property type="match status" value="2"/>
</dbReference>
<feature type="domain" description="VOC" evidence="3">
    <location>
        <begin position="18"/>
        <end position="154"/>
    </location>
</feature>
<accession>A0A5S6QVH3</accession>
<dbReference type="PANTHER" id="PTHR46466:SF1">
    <property type="entry name" value="GLYOXALASE DOMAIN-CONTAINING PROTEIN 4"/>
    <property type="match status" value="1"/>
</dbReference>
<evidence type="ECO:0000313" key="5">
    <source>
        <dbReference type="WBParaSite" id="TMUE_3000011154.1"/>
    </source>
</evidence>
<evidence type="ECO:0000256" key="1">
    <source>
        <dbReference type="ARBA" id="ARBA00010363"/>
    </source>
</evidence>
<reference evidence="4" key="1">
    <citation type="submission" date="2013-11" db="EMBL/GenBank/DDBJ databases">
        <authorList>
            <person name="Aslett M."/>
        </authorList>
    </citation>
    <scope>NUCLEOTIDE SEQUENCE [LARGE SCALE GENOMIC DNA]</scope>
    <source>
        <strain evidence="4">Edinburgh</strain>
    </source>
</reference>
<keyword evidence="2" id="KW-0677">Repeat</keyword>